<feature type="transmembrane region" description="Helical" evidence="1">
    <location>
        <begin position="16"/>
        <end position="39"/>
    </location>
</feature>
<sequence length="305" mass="35094">MTIEELHNKIGNFKKAIYITVYALSVCISGIPPIVITVIPSNQTEKEGINTHDNNLIMKALNYTGAMTINLYFDEFTLKQNTSIFDTFYKVDFSITLHLINNLLPFICRTDIYHCVKKDTPEIYSGLTTNILNFKNKQADESTERFFSSPILKDITSYSIKNDDDEMYGMQNFLKVNPTTHNENKFEISWQSYFLLMNEKILKTIMIEMKGNLIRLDNNDEYNIKLIIAKKNLAENLSNFPSIFKIDDMIMKTLNVMKNILDSLGTNHDTHLKETADSDDKLDIMKSNSSEIVSDKSYDIGKLLI</sequence>
<dbReference type="AlphaFoldDB" id="A0A8H3LEL5"/>
<comment type="caution">
    <text evidence="2">The sequence shown here is derived from an EMBL/GenBank/DDBJ whole genome shotgun (WGS) entry which is preliminary data.</text>
</comment>
<proteinExistence type="predicted"/>
<protein>
    <submittedName>
        <fullName evidence="2">Uncharacterized protein</fullName>
    </submittedName>
</protein>
<keyword evidence="1" id="KW-0472">Membrane</keyword>
<evidence type="ECO:0000313" key="2">
    <source>
        <dbReference type="EMBL" id="GES84240.1"/>
    </source>
</evidence>
<keyword evidence="1" id="KW-1133">Transmembrane helix</keyword>
<evidence type="ECO:0000256" key="1">
    <source>
        <dbReference type="SAM" id="Phobius"/>
    </source>
</evidence>
<gene>
    <name evidence="2" type="ORF">RCL2_001136700</name>
</gene>
<dbReference type="EMBL" id="BLAL01000079">
    <property type="protein sequence ID" value="GES84240.1"/>
    <property type="molecule type" value="Genomic_DNA"/>
</dbReference>
<keyword evidence="1" id="KW-0812">Transmembrane</keyword>
<evidence type="ECO:0000313" key="3">
    <source>
        <dbReference type="Proteomes" id="UP000615446"/>
    </source>
</evidence>
<name>A0A8H3LEL5_9GLOM</name>
<dbReference type="Proteomes" id="UP000615446">
    <property type="component" value="Unassembled WGS sequence"/>
</dbReference>
<organism evidence="2 3">
    <name type="scientific">Rhizophagus clarus</name>
    <dbReference type="NCBI Taxonomy" id="94130"/>
    <lineage>
        <taxon>Eukaryota</taxon>
        <taxon>Fungi</taxon>
        <taxon>Fungi incertae sedis</taxon>
        <taxon>Mucoromycota</taxon>
        <taxon>Glomeromycotina</taxon>
        <taxon>Glomeromycetes</taxon>
        <taxon>Glomerales</taxon>
        <taxon>Glomeraceae</taxon>
        <taxon>Rhizophagus</taxon>
    </lineage>
</organism>
<reference evidence="2" key="1">
    <citation type="submission" date="2019-10" db="EMBL/GenBank/DDBJ databases">
        <title>Conservation and host-specific expression of non-tandemly repeated heterogenous ribosome RNA gene in arbuscular mycorrhizal fungi.</title>
        <authorList>
            <person name="Maeda T."/>
            <person name="Kobayashi Y."/>
            <person name="Nakagawa T."/>
            <person name="Ezawa T."/>
            <person name="Yamaguchi K."/>
            <person name="Bino T."/>
            <person name="Nishimoto Y."/>
            <person name="Shigenobu S."/>
            <person name="Kawaguchi M."/>
        </authorList>
    </citation>
    <scope>NUCLEOTIDE SEQUENCE</scope>
    <source>
        <strain evidence="2">HR1</strain>
    </source>
</reference>
<accession>A0A8H3LEL5</accession>